<proteinExistence type="predicted"/>
<dbReference type="Proteomes" id="UP000887565">
    <property type="component" value="Unplaced"/>
</dbReference>
<reference evidence="2" key="1">
    <citation type="submission" date="2022-11" db="UniProtKB">
        <authorList>
            <consortium name="WormBaseParasite"/>
        </authorList>
    </citation>
    <scope>IDENTIFICATION</scope>
</reference>
<name>A0A915KFP0_ROMCU</name>
<keyword evidence="1" id="KW-1185">Reference proteome</keyword>
<dbReference type="AlphaFoldDB" id="A0A915KFP0"/>
<accession>A0A915KFP0</accession>
<protein>
    <submittedName>
        <fullName evidence="2">Uncharacterized protein</fullName>
    </submittedName>
</protein>
<organism evidence="1 2">
    <name type="scientific">Romanomermis culicivorax</name>
    <name type="common">Nematode worm</name>
    <dbReference type="NCBI Taxonomy" id="13658"/>
    <lineage>
        <taxon>Eukaryota</taxon>
        <taxon>Metazoa</taxon>
        <taxon>Ecdysozoa</taxon>
        <taxon>Nematoda</taxon>
        <taxon>Enoplea</taxon>
        <taxon>Dorylaimia</taxon>
        <taxon>Mermithida</taxon>
        <taxon>Mermithoidea</taxon>
        <taxon>Mermithidae</taxon>
        <taxon>Romanomermis</taxon>
    </lineage>
</organism>
<evidence type="ECO:0000313" key="1">
    <source>
        <dbReference type="Proteomes" id="UP000887565"/>
    </source>
</evidence>
<dbReference type="WBParaSite" id="nRc.2.0.1.t36806-RA">
    <property type="protein sequence ID" value="nRc.2.0.1.t36806-RA"/>
    <property type="gene ID" value="nRc.2.0.1.g36806"/>
</dbReference>
<sequence>MVRNWHDGFDLNIKTVYPISYKSNNDKRSNQDYHAVARGLEHSLINVSRPARRGFLAHEAAHKHSFCQLDIVELKLQKQLDQPSEG</sequence>
<evidence type="ECO:0000313" key="2">
    <source>
        <dbReference type="WBParaSite" id="nRc.2.0.1.t36806-RA"/>
    </source>
</evidence>